<organism evidence="1 2">
    <name type="scientific">Pistacia atlantica</name>
    <dbReference type="NCBI Taxonomy" id="434234"/>
    <lineage>
        <taxon>Eukaryota</taxon>
        <taxon>Viridiplantae</taxon>
        <taxon>Streptophyta</taxon>
        <taxon>Embryophyta</taxon>
        <taxon>Tracheophyta</taxon>
        <taxon>Spermatophyta</taxon>
        <taxon>Magnoliopsida</taxon>
        <taxon>eudicotyledons</taxon>
        <taxon>Gunneridae</taxon>
        <taxon>Pentapetalae</taxon>
        <taxon>rosids</taxon>
        <taxon>malvids</taxon>
        <taxon>Sapindales</taxon>
        <taxon>Anacardiaceae</taxon>
        <taxon>Pistacia</taxon>
    </lineage>
</organism>
<name>A0ACC1BIE1_9ROSI</name>
<protein>
    <submittedName>
        <fullName evidence="1">Uncharacterized protein</fullName>
    </submittedName>
</protein>
<proteinExistence type="predicted"/>
<sequence>METQPPSVFLLSPPQRLGSLPIVSLRSNFWIRINPLLLLHQALIAASVELTSTRRLARVSAQLDVAAKGTYILNRDLDTISRLVVRLNDELEHMRSMVKFWMERGEGGRLQASGEVARQLRKNDASFSQQLDDLEEHLYLCFMTINRSRNLVLKEILDPSQPNSHPGI</sequence>
<gene>
    <name evidence="1" type="ORF">Patl1_20171</name>
</gene>
<dbReference type="EMBL" id="CM047900">
    <property type="protein sequence ID" value="KAJ0098631.1"/>
    <property type="molecule type" value="Genomic_DNA"/>
</dbReference>
<evidence type="ECO:0000313" key="1">
    <source>
        <dbReference type="EMBL" id="KAJ0098631.1"/>
    </source>
</evidence>
<keyword evidence="2" id="KW-1185">Reference proteome</keyword>
<dbReference type="Proteomes" id="UP001164250">
    <property type="component" value="Chromosome 4"/>
</dbReference>
<evidence type="ECO:0000313" key="2">
    <source>
        <dbReference type="Proteomes" id="UP001164250"/>
    </source>
</evidence>
<comment type="caution">
    <text evidence="1">The sequence shown here is derived from an EMBL/GenBank/DDBJ whole genome shotgun (WGS) entry which is preliminary data.</text>
</comment>
<accession>A0ACC1BIE1</accession>
<reference evidence="2" key="1">
    <citation type="journal article" date="2023" name="G3 (Bethesda)">
        <title>Genome assembly and association tests identify interacting loci associated with vigor, precocity, and sex in interspecific pistachio rootstocks.</title>
        <authorList>
            <person name="Palmer W."/>
            <person name="Jacygrad E."/>
            <person name="Sagayaradj S."/>
            <person name="Cavanaugh K."/>
            <person name="Han R."/>
            <person name="Bertier L."/>
            <person name="Beede B."/>
            <person name="Kafkas S."/>
            <person name="Golino D."/>
            <person name="Preece J."/>
            <person name="Michelmore R."/>
        </authorList>
    </citation>
    <scope>NUCLEOTIDE SEQUENCE [LARGE SCALE GENOMIC DNA]</scope>
</reference>